<dbReference type="InParanoid" id="K1P6G9"/>
<dbReference type="EMBL" id="JH818319">
    <property type="protein sequence ID" value="EKC19187.1"/>
    <property type="molecule type" value="Genomic_DNA"/>
</dbReference>
<accession>K1P6G9</accession>
<evidence type="ECO:0000313" key="1">
    <source>
        <dbReference type="EMBL" id="EKC19187.1"/>
    </source>
</evidence>
<sequence length="110" mass="12800">MTPNSIYPFIPEVFAEAIKQGDFSQGFYEKKMNRKSFCLIFAVCLMTLLFTDCDGQPFGIPIPKNRYMLLARKLQAQPMDPNAWTASKYLKWRAMYGKRSLPADDDYYSF</sequence>
<protein>
    <submittedName>
        <fullName evidence="1">Uncharacterized protein</fullName>
    </submittedName>
</protein>
<proteinExistence type="predicted"/>
<organism evidence="1">
    <name type="scientific">Magallana gigas</name>
    <name type="common">Pacific oyster</name>
    <name type="synonym">Crassostrea gigas</name>
    <dbReference type="NCBI Taxonomy" id="29159"/>
    <lineage>
        <taxon>Eukaryota</taxon>
        <taxon>Metazoa</taxon>
        <taxon>Spiralia</taxon>
        <taxon>Lophotrochozoa</taxon>
        <taxon>Mollusca</taxon>
        <taxon>Bivalvia</taxon>
        <taxon>Autobranchia</taxon>
        <taxon>Pteriomorphia</taxon>
        <taxon>Ostreida</taxon>
        <taxon>Ostreoidea</taxon>
        <taxon>Ostreidae</taxon>
        <taxon>Magallana</taxon>
    </lineage>
</organism>
<dbReference type="AlphaFoldDB" id="K1P6G9"/>
<gene>
    <name evidence="1" type="ORF">CGI_10009357</name>
</gene>
<name>K1P6G9_MAGGI</name>
<dbReference type="HOGENOM" id="CLU_2173441_0_0_1"/>
<reference evidence="1" key="1">
    <citation type="journal article" date="2012" name="Nature">
        <title>The oyster genome reveals stress adaptation and complexity of shell formation.</title>
        <authorList>
            <person name="Zhang G."/>
            <person name="Fang X."/>
            <person name="Guo X."/>
            <person name="Li L."/>
            <person name="Luo R."/>
            <person name="Xu F."/>
            <person name="Yang P."/>
            <person name="Zhang L."/>
            <person name="Wang X."/>
            <person name="Qi H."/>
            <person name="Xiong Z."/>
            <person name="Que H."/>
            <person name="Xie Y."/>
            <person name="Holland P.W."/>
            <person name="Paps J."/>
            <person name="Zhu Y."/>
            <person name="Wu F."/>
            <person name="Chen Y."/>
            <person name="Wang J."/>
            <person name="Peng C."/>
            <person name="Meng J."/>
            <person name="Yang L."/>
            <person name="Liu J."/>
            <person name="Wen B."/>
            <person name="Zhang N."/>
            <person name="Huang Z."/>
            <person name="Zhu Q."/>
            <person name="Feng Y."/>
            <person name="Mount A."/>
            <person name="Hedgecock D."/>
            <person name="Xu Z."/>
            <person name="Liu Y."/>
            <person name="Domazet-Loso T."/>
            <person name="Du Y."/>
            <person name="Sun X."/>
            <person name="Zhang S."/>
            <person name="Liu B."/>
            <person name="Cheng P."/>
            <person name="Jiang X."/>
            <person name="Li J."/>
            <person name="Fan D."/>
            <person name="Wang W."/>
            <person name="Fu W."/>
            <person name="Wang T."/>
            <person name="Wang B."/>
            <person name="Zhang J."/>
            <person name="Peng Z."/>
            <person name="Li Y."/>
            <person name="Li N."/>
            <person name="Wang J."/>
            <person name="Chen M."/>
            <person name="He Y."/>
            <person name="Tan F."/>
            <person name="Song X."/>
            <person name="Zheng Q."/>
            <person name="Huang R."/>
            <person name="Yang H."/>
            <person name="Du X."/>
            <person name="Chen L."/>
            <person name="Yang M."/>
            <person name="Gaffney P.M."/>
            <person name="Wang S."/>
            <person name="Luo L."/>
            <person name="She Z."/>
            <person name="Ming Y."/>
            <person name="Huang W."/>
            <person name="Zhang S."/>
            <person name="Huang B."/>
            <person name="Zhang Y."/>
            <person name="Qu T."/>
            <person name="Ni P."/>
            <person name="Miao G."/>
            <person name="Wang J."/>
            <person name="Wang Q."/>
            <person name="Steinberg C.E."/>
            <person name="Wang H."/>
            <person name="Li N."/>
            <person name="Qian L."/>
            <person name="Zhang G."/>
            <person name="Li Y."/>
            <person name="Yang H."/>
            <person name="Liu X."/>
            <person name="Wang J."/>
            <person name="Yin Y."/>
            <person name="Wang J."/>
        </authorList>
    </citation>
    <scope>NUCLEOTIDE SEQUENCE [LARGE SCALE GENOMIC DNA]</scope>
    <source>
        <strain evidence="1">05x7-T-G4-1.051#20</strain>
    </source>
</reference>